<dbReference type="Proteomes" id="UP000219374">
    <property type="component" value="Unassembled WGS sequence"/>
</dbReference>
<evidence type="ECO:0000313" key="3">
    <source>
        <dbReference type="Proteomes" id="UP000219374"/>
    </source>
</evidence>
<dbReference type="RefSeq" id="WP_141400874.1">
    <property type="nucleotide sequence ID" value="NZ_OCND01000016.1"/>
</dbReference>
<name>A0A286DGF7_9GAMM</name>
<feature type="signal peptide" evidence="1">
    <location>
        <begin position="1"/>
        <end position="27"/>
    </location>
</feature>
<keyword evidence="3" id="KW-1185">Reference proteome</keyword>
<keyword evidence="1" id="KW-0732">Signal</keyword>
<dbReference type="SUPFAM" id="SSF51126">
    <property type="entry name" value="Pectin lyase-like"/>
    <property type="match status" value="1"/>
</dbReference>
<evidence type="ECO:0008006" key="4">
    <source>
        <dbReference type="Google" id="ProtNLM"/>
    </source>
</evidence>
<dbReference type="InterPro" id="IPR011050">
    <property type="entry name" value="Pectin_lyase_fold/virulence"/>
</dbReference>
<sequence length="298" mass="30949">MEMRKYVNTIALVLAFIWLALARPAAAETINCINITSIPTTITTQGVYCLKQHVWAALASGSAITVMGNNITIDCNNHKIGNLAAGPSTNAIGISASNRINVAVRNCGIRGYRVGVSLLDGDYRVEDNIFDQNTQTAILVSGDGSSVRRNEVIDTGASSLAGLTEFYGISVAGDVDVIGNTIGGVVASSGSDGTAYGIRTQDMDAGTVKENRIRNLVSNGSGARRGIWNQNGNRNTVEGNTVIMNGGLLGADVGIRCGDGLILNGASRDNTVLGTGLVGQVLGLVNCTTISGDYVNPL</sequence>
<evidence type="ECO:0000313" key="2">
    <source>
        <dbReference type="EMBL" id="SOD57701.1"/>
    </source>
</evidence>
<dbReference type="InterPro" id="IPR012334">
    <property type="entry name" value="Pectin_lyas_fold"/>
</dbReference>
<organism evidence="2 3">
    <name type="scientific">Pseudoxanthomonas wuyuanensis</name>
    <dbReference type="NCBI Taxonomy" id="1073196"/>
    <lineage>
        <taxon>Bacteria</taxon>
        <taxon>Pseudomonadati</taxon>
        <taxon>Pseudomonadota</taxon>
        <taxon>Gammaproteobacteria</taxon>
        <taxon>Lysobacterales</taxon>
        <taxon>Lysobacteraceae</taxon>
        <taxon>Pseudoxanthomonas</taxon>
    </lineage>
</organism>
<gene>
    <name evidence="2" type="ORF">SAMN06296416_1162</name>
</gene>
<dbReference type="OrthoDB" id="6020340at2"/>
<evidence type="ECO:0000256" key="1">
    <source>
        <dbReference type="SAM" id="SignalP"/>
    </source>
</evidence>
<reference evidence="2 3" key="1">
    <citation type="submission" date="2017-09" db="EMBL/GenBank/DDBJ databases">
        <authorList>
            <person name="Ehlers B."/>
            <person name="Leendertz F.H."/>
        </authorList>
    </citation>
    <scope>NUCLEOTIDE SEQUENCE [LARGE SCALE GENOMIC DNA]</scope>
    <source>
        <strain evidence="2 3">CGMCC 1.10978</strain>
    </source>
</reference>
<dbReference type="AlphaFoldDB" id="A0A286DGF7"/>
<dbReference type="Gene3D" id="2.160.20.10">
    <property type="entry name" value="Single-stranded right-handed beta-helix, Pectin lyase-like"/>
    <property type="match status" value="1"/>
</dbReference>
<protein>
    <recommendedName>
        <fullName evidence="4">Right handed beta helix region</fullName>
    </recommendedName>
</protein>
<accession>A0A286DGF7</accession>
<dbReference type="EMBL" id="OCND01000016">
    <property type="protein sequence ID" value="SOD57701.1"/>
    <property type="molecule type" value="Genomic_DNA"/>
</dbReference>
<proteinExistence type="predicted"/>
<feature type="chain" id="PRO_5013013044" description="Right handed beta helix region" evidence="1">
    <location>
        <begin position="28"/>
        <end position="298"/>
    </location>
</feature>